<keyword evidence="11" id="KW-0547">Nucleotide-binding</keyword>
<keyword evidence="10" id="KW-0479">Metal-binding</keyword>
<evidence type="ECO:0000256" key="12">
    <source>
        <dbReference type="ARBA" id="ARBA00022777"/>
    </source>
</evidence>
<evidence type="ECO:0000256" key="8">
    <source>
        <dbReference type="ARBA" id="ARBA00018587"/>
    </source>
</evidence>
<evidence type="ECO:0000256" key="15">
    <source>
        <dbReference type="ARBA" id="ARBA00022958"/>
    </source>
</evidence>
<dbReference type="PRINTS" id="PR01050">
    <property type="entry name" value="PYRUVTKNASE"/>
</dbReference>
<keyword evidence="17 23" id="KW-0670">Pyruvate</keyword>
<evidence type="ECO:0000256" key="10">
    <source>
        <dbReference type="ARBA" id="ARBA00022723"/>
    </source>
</evidence>
<dbReference type="InterPro" id="IPR036637">
    <property type="entry name" value="Phosphohistidine_dom_sf"/>
</dbReference>
<dbReference type="NCBIfam" id="TIGR01064">
    <property type="entry name" value="pyruv_kin"/>
    <property type="match status" value="1"/>
</dbReference>
<dbReference type="Gene3D" id="3.50.30.10">
    <property type="entry name" value="Phosphohistidine domain"/>
    <property type="match status" value="1"/>
</dbReference>
<keyword evidence="13" id="KW-0067">ATP-binding</keyword>
<protein>
    <recommendedName>
        <fullName evidence="8 18">Pyruvate kinase</fullName>
        <ecNumber evidence="7 18">2.7.1.40</ecNumber>
    </recommendedName>
</protein>
<dbReference type="SUPFAM" id="SSF50800">
    <property type="entry name" value="PK beta-barrel domain-like"/>
    <property type="match status" value="1"/>
</dbReference>
<comment type="subunit">
    <text evidence="6">Homotetramer.</text>
</comment>
<dbReference type="RefSeq" id="WP_088552742.1">
    <property type="nucleotide sequence ID" value="NZ_BDGJ01000008.1"/>
</dbReference>
<dbReference type="UniPathway" id="UPA00109">
    <property type="reaction ID" value="UER00188"/>
</dbReference>
<evidence type="ECO:0000256" key="17">
    <source>
        <dbReference type="ARBA" id="ARBA00023317"/>
    </source>
</evidence>
<dbReference type="GO" id="GO:0016301">
    <property type="term" value="F:kinase activity"/>
    <property type="evidence" value="ECO:0007669"/>
    <property type="project" value="UniProtKB-KW"/>
</dbReference>
<dbReference type="Proteomes" id="UP000197032">
    <property type="component" value="Unassembled WGS sequence"/>
</dbReference>
<keyword evidence="15" id="KW-0630">Potassium</keyword>
<dbReference type="GO" id="GO:0000287">
    <property type="term" value="F:magnesium ion binding"/>
    <property type="evidence" value="ECO:0007669"/>
    <property type="project" value="UniProtKB-UniRule"/>
</dbReference>
<evidence type="ECO:0000256" key="16">
    <source>
        <dbReference type="ARBA" id="ARBA00023152"/>
    </source>
</evidence>
<keyword evidence="12 19" id="KW-0418">Kinase</keyword>
<dbReference type="Gene3D" id="2.40.33.10">
    <property type="entry name" value="PK beta-barrel domain-like"/>
    <property type="match status" value="1"/>
</dbReference>
<sequence>MRRTKIVCTIGPSCEQEDILKEMIISGMNVARLNFSHGTHEEHRKRIQAVRRAAQELGEYVAILVDTKGPEIRIGNIKGGSAVLKEGQELVLTVEKTEGDSRKISVNYRGLPQDVKEGDTILLDDGLIGLEVREVREKEIVCLVINGGEISSRKGVNVPGVEVRLPSITEKDIADIHFAIEEKVDFIAASFVRRAQDILEIRRILEEHNADISIIAKIENRAGVNNFEEILRVADGIMVARGDLGVEIPSEEVPLLQKQIIEKCNKEGKAVITATQMLESMIRNPRPTRAEASDVANAILDGTDAIMLSGETAVGKYPVETVRTMSRIALRAEEAIHYQEILGKRQIVPQKTVTDAISHATCDIALDLEAAAIITPTASGSTARMVSKYRPKAPIIATSPNEQVLRKLCLVWGVYPLKVSEITDTDQMISSAVAAALEKGIIRSGDLVVITAGVPAGVPGTTNLLKVHIVGEVIAKGIGIGNQVAVGRVRLVKNAAEALRKVQEGDILVTYSTDRDFVPAMERAAAVITGEGGLTSHAAIVGISLQIPVVVGIEDIMEKLEDGSIITVDAPRGLIYRGVTKVL</sequence>
<evidence type="ECO:0000259" key="20">
    <source>
        <dbReference type="Pfam" id="PF00224"/>
    </source>
</evidence>
<keyword evidence="16 19" id="KW-0324">Glycolysis</keyword>
<dbReference type="EMBL" id="BDGJ01000008">
    <property type="protein sequence ID" value="GAW91161.1"/>
    <property type="molecule type" value="Genomic_DNA"/>
</dbReference>
<evidence type="ECO:0000313" key="24">
    <source>
        <dbReference type="Proteomes" id="UP000197032"/>
    </source>
</evidence>
<dbReference type="Gene3D" id="3.40.1380.20">
    <property type="entry name" value="Pyruvate kinase, C-terminal domain"/>
    <property type="match status" value="1"/>
</dbReference>
<evidence type="ECO:0000313" key="23">
    <source>
        <dbReference type="EMBL" id="GAW91161.1"/>
    </source>
</evidence>
<dbReference type="Pfam" id="PF00391">
    <property type="entry name" value="PEP-utilizers"/>
    <property type="match status" value="1"/>
</dbReference>
<dbReference type="Gene3D" id="3.20.20.60">
    <property type="entry name" value="Phosphoenolpyruvate-binding domains"/>
    <property type="match status" value="1"/>
</dbReference>
<organism evidence="23 24">
    <name type="scientific">Calderihabitans maritimus</name>
    <dbReference type="NCBI Taxonomy" id="1246530"/>
    <lineage>
        <taxon>Bacteria</taxon>
        <taxon>Bacillati</taxon>
        <taxon>Bacillota</taxon>
        <taxon>Clostridia</taxon>
        <taxon>Neomoorellales</taxon>
        <taxon>Calderihabitantaceae</taxon>
        <taxon>Calderihabitans</taxon>
    </lineage>
</organism>
<keyword evidence="9 19" id="KW-0808">Transferase</keyword>
<dbReference type="FunFam" id="3.50.30.10:FF:000004">
    <property type="entry name" value="Pyruvate kinase"/>
    <property type="match status" value="1"/>
</dbReference>
<feature type="domain" description="Pyruvate kinase barrel" evidence="20">
    <location>
        <begin position="1"/>
        <end position="322"/>
    </location>
</feature>
<evidence type="ECO:0000256" key="1">
    <source>
        <dbReference type="ARBA" id="ARBA00001946"/>
    </source>
</evidence>
<dbReference type="SUPFAM" id="SSF51621">
    <property type="entry name" value="Phosphoenolpyruvate/pyruvate domain"/>
    <property type="match status" value="1"/>
</dbReference>
<keyword evidence="24" id="KW-1185">Reference proteome</keyword>
<dbReference type="InterPro" id="IPR015806">
    <property type="entry name" value="Pyrv_Knase_insert_dom_sf"/>
</dbReference>
<comment type="cofactor">
    <cofactor evidence="2">
        <name>K(+)</name>
        <dbReference type="ChEBI" id="CHEBI:29103"/>
    </cofactor>
</comment>
<evidence type="ECO:0000256" key="4">
    <source>
        <dbReference type="ARBA" id="ARBA00006237"/>
    </source>
</evidence>
<dbReference type="FunFam" id="2.40.33.10:FF:000001">
    <property type="entry name" value="Pyruvate kinase"/>
    <property type="match status" value="1"/>
</dbReference>
<dbReference type="OrthoDB" id="9812123at2"/>
<dbReference type="InterPro" id="IPR011037">
    <property type="entry name" value="Pyrv_Knase-like_insert_dom_sf"/>
</dbReference>
<dbReference type="NCBIfam" id="NF004978">
    <property type="entry name" value="PRK06354.1"/>
    <property type="match status" value="1"/>
</dbReference>
<dbReference type="EC" id="2.7.1.40" evidence="7 18"/>
<dbReference type="InterPro" id="IPR015793">
    <property type="entry name" value="Pyrv_Knase_brl"/>
</dbReference>
<dbReference type="GO" id="GO:0004743">
    <property type="term" value="F:pyruvate kinase activity"/>
    <property type="evidence" value="ECO:0007669"/>
    <property type="project" value="UniProtKB-UniRule"/>
</dbReference>
<proteinExistence type="inferred from homology"/>
<evidence type="ECO:0000256" key="3">
    <source>
        <dbReference type="ARBA" id="ARBA00004997"/>
    </source>
</evidence>
<evidence type="ECO:0000256" key="5">
    <source>
        <dbReference type="ARBA" id="ARBA00008663"/>
    </source>
</evidence>
<comment type="pathway">
    <text evidence="3 19">Carbohydrate degradation; glycolysis; pyruvate from D-glyceraldehyde 3-phosphate: step 5/5.</text>
</comment>
<dbReference type="NCBIfam" id="NF004491">
    <property type="entry name" value="PRK05826.1"/>
    <property type="match status" value="1"/>
</dbReference>
<feature type="domain" description="PEP-utilising enzyme mobile" evidence="21">
    <location>
        <begin position="503"/>
        <end position="573"/>
    </location>
</feature>
<evidence type="ECO:0000256" key="2">
    <source>
        <dbReference type="ARBA" id="ARBA00001958"/>
    </source>
</evidence>
<comment type="similarity">
    <text evidence="4">In the C-terminal section; belongs to the PEP-utilizing enzyme family.</text>
</comment>
<evidence type="ECO:0000256" key="9">
    <source>
        <dbReference type="ARBA" id="ARBA00022679"/>
    </source>
</evidence>
<dbReference type="SUPFAM" id="SSF52935">
    <property type="entry name" value="PK C-terminal domain-like"/>
    <property type="match status" value="1"/>
</dbReference>
<name>A0A1Z5HPA9_9FIRM</name>
<dbReference type="InterPro" id="IPR008279">
    <property type="entry name" value="PEP-util_enz_mobile_dom"/>
</dbReference>
<evidence type="ECO:0000256" key="6">
    <source>
        <dbReference type="ARBA" id="ARBA00011881"/>
    </source>
</evidence>
<dbReference type="InterPro" id="IPR036918">
    <property type="entry name" value="Pyrv_Knase_C_sf"/>
</dbReference>
<evidence type="ECO:0000256" key="13">
    <source>
        <dbReference type="ARBA" id="ARBA00022840"/>
    </source>
</evidence>
<dbReference type="InterPro" id="IPR015795">
    <property type="entry name" value="Pyrv_Knase_C"/>
</dbReference>
<dbReference type="GO" id="GO:0030955">
    <property type="term" value="F:potassium ion binding"/>
    <property type="evidence" value="ECO:0007669"/>
    <property type="project" value="UniProtKB-UniRule"/>
</dbReference>
<accession>A0A1Z5HPA9</accession>
<dbReference type="GO" id="GO:0005524">
    <property type="term" value="F:ATP binding"/>
    <property type="evidence" value="ECO:0007669"/>
    <property type="project" value="UniProtKB-KW"/>
</dbReference>
<dbReference type="FunFam" id="3.20.20.60:FF:000001">
    <property type="entry name" value="Pyruvate kinase"/>
    <property type="match status" value="1"/>
</dbReference>
<keyword evidence="14 19" id="KW-0460">Magnesium</keyword>
<gene>
    <name evidence="23" type="ORF">KKC1_03230</name>
</gene>
<evidence type="ECO:0000256" key="19">
    <source>
        <dbReference type="RuleBase" id="RU000504"/>
    </source>
</evidence>
<dbReference type="SUPFAM" id="SSF52009">
    <property type="entry name" value="Phosphohistidine domain"/>
    <property type="match status" value="1"/>
</dbReference>
<dbReference type="InterPro" id="IPR015813">
    <property type="entry name" value="Pyrv/PenolPyrv_kinase-like_dom"/>
</dbReference>
<dbReference type="Pfam" id="PF00224">
    <property type="entry name" value="PK"/>
    <property type="match status" value="1"/>
</dbReference>
<comment type="cofactor">
    <cofactor evidence="1">
        <name>Mg(2+)</name>
        <dbReference type="ChEBI" id="CHEBI:18420"/>
    </cofactor>
</comment>
<evidence type="ECO:0000256" key="18">
    <source>
        <dbReference type="NCBIfam" id="TIGR01064"/>
    </source>
</evidence>
<evidence type="ECO:0000259" key="21">
    <source>
        <dbReference type="Pfam" id="PF00391"/>
    </source>
</evidence>
<comment type="caution">
    <text evidence="23">The sequence shown here is derived from an EMBL/GenBank/DDBJ whole genome shotgun (WGS) entry which is preliminary data.</text>
</comment>
<reference evidence="24" key="1">
    <citation type="journal article" date="2017" name="Appl. Environ. Microbiol.">
        <title>Genomic analysis of Calderihabitans maritimus KKC1, a thermophilic hydrogenogenic carboxydotrophic bacterium isolated from marine sediment.</title>
        <authorList>
            <person name="Omae K."/>
            <person name="Yoneda Y."/>
            <person name="Fukuyama Y."/>
            <person name="Yoshida T."/>
            <person name="Sako Y."/>
        </authorList>
    </citation>
    <scope>NUCLEOTIDE SEQUENCE [LARGE SCALE GENOMIC DNA]</scope>
    <source>
        <strain evidence="24">KKC1</strain>
    </source>
</reference>
<comment type="similarity">
    <text evidence="5 19">Belongs to the pyruvate kinase family.</text>
</comment>
<dbReference type="InterPro" id="IPR001697">
    <property type="entry name" value="Pyr_Knase"/>
</dbReference>
<dbReference type="InterPro" id="IPR040442">
    <property type="entry name" value="Pyrv_kinase-like_dom_sf"/>
</dbReference>
<evidence type="ECO:0000256" key="11">
    <source>
        <dbReference type="ARBA" id="ARBA00022741"/>
    </source>
</evidence>
<evidence type="ECO:0000256" key="7">
    <source>
        <dbReference type="ARBA" id="ARBA00012142"/>
    </source>
</evidence>
<dbReference type="AlphaFoldDB" id="A0A1Z5HPA9"/>
<dbReference type="PANTHER" id="PTHR11817">
    <property type="entry name" value="PYRUVATE KINASE"/>
    <property type="match status" value="1"/>
</dbReference>
<evidence type="ECO:0000256" key="14">
    <source>
        <dbReference type="ARBA" id="ARBA00022842"/>
    </source>
</evidence>
<dbReference type="Pfam" id="PF02887">
    <property type="entry name" value="PK_C"/>
    <property type="match status" value="1"/>
</dbReference>
<feature type="domain" description="Pyruvate kinase C-terminal" evidence="22">
    <location>
        <begin position="355"/>
        <end position="468"/>
    </location>
</feature>
<comment type="catalytic activity">
    <reaction evidence="19">
        <text>pyruvate + ATP = phosphoenolpyruvate + ADP + H(+)</text>
        <dbReference type="Rhea" id="RHEA:18157"/>
        <dbReference type="ChEBI" id="CHEBI:15361"/>
        <dbReference type="ChEBI" id="CHEBI:15378"/>
        <dbReference type="ChEBI" id="CHEBI:30616"/>
        <dbReference type="ChEBI" id="CHEBI:58702"/>
        <dbReference type="ChEBI" id="CHEBI:456216"/>
        <dbReference type="EC" id="2.7.1.40"/>
    </reaction>
</comment>
<evidence type="ECO:0000259" key="22">
    <source>
        <dbReference type="Pfam" id="PF02887"/>
    </source>
</evidence>
<dbReference type="GO" id="GO:0006950">
    <property type="term" value="P:response to stress"/>
    <property type="evidence" value="ECO:0007669"/>
    <property type="project" value="UniProtKB-ARBA"/>
</dbReference>